<gene>
    <name evidence="3" type="ORF">M9Y10_013890</name>
</gene>
<dbReference type="Proteomes" id="UP001470230">
    <property type="component" value="Unassembled WGS sequence"/>
</dbReference>
<feature type="region of interest" description="Disordered" evidence="2">
    <location>
        <begin position="1"/>
        <end position="24"/>
    </location>
</feature>
<organism evidence="3 4">
    <name type="scientific">Tritrichomonas musculus</name>
    <dbReference type="NCBI Taxonomy" id="1915356"/>
    <lineage>
        <taxon>Eukaryota</taxon>
        <taxon>Metamonada</taxon>
        <taxon>Parabasalia</taxon>
        <taxon>Tritrichomonadida</taxon>
        <taxon>Tritrichomonadidae</taxon>
        <taxon>Tritrichomonas</taxon>
    </lineage>
</organism>
<accession>A0ABR2KY27</accession>
<comment type="caution">
    <text evidence="3">The sequence shown here is derived from an EMBL/GenBank/DDBJ whole genome shotgun (WGS) entry which is preliminary data.</text>
</comment>
<keyword evidence="1" id="KW-0175">Coiled coil</keyword>
<keyword evidence="4" id="KW-1185">Reference proteome</keyword>
<sequence>MKKSLDYLSQGKKKHDEEKQKTAERQRAVFLQNKYAYSKQRIRDLSQKCANLEKELKEKQDFKEFLESEKVMEVSMQVDSLSPISYSLLANNLNFPPKSRIDAMLNEIKKQIPNLLTSISGIPQIIDNWKERSQISKSITIYGCLAVDAIYFTPQIEVNQDSIFEGLFFKKEDDMLISKNLFKKFYENPNDFLTFLSLNTNKIIKAGFVFQVQPFDVRYSNFIVHVEASINGKANDNICSLLFSIRDALKNRNITILTFAFDGDSGYSKLHNEFFYSYINSIIRNNVISFSKTIIFKVTSDFLHLIKRLRYRLFGVEIHSGFLLSNPSFNVDKLRQYFPNLPNIIWSDEPITKMHDVLPLKLFSIQNFLFLLEHKLFVEALYFMPMSLCILAFDAKNIGYSTRLYLLEIAFWFLVYYFDEKNNSEKIELTENKKNSKHIQFYSTKLLIEFVNTIYSNILLMHKIDGFCFRRNSTGPLENKFGSCRKRSKFIHTLNKFLQIVSLMQTVEQKNVLDYFINFIVDLQEDEPSPKKKRKITHNVLTENY</sequence>
<evidence type="ECO:0000256" key="1">
    <source>
        <dbReference type="SAM" id="Coils"/>
    </source>
</evidence>
<reference evidence="3 4" key="1">
    <citation type="submission" date="2024-04" db="EMBL/GenBank/DDBJ databases">
        <title>Tritrichomonas musculus Genome.</title>
        <authorList>
            <person name="Alves-Ferreira E."/>
            <person name="Grigg M."/>
            <person name="Lorenzi H."/>
            <person name="Galac M."/>
        </authorList>
    </citation>
    <scope>NUCLEOTIDE SEQUENCE [LARGE SCALE GENOMIC DNA]</scope>
    <source>
        <strain evidence="3 4">EAF2021</strain>
    </source>
</reference>
<name>A0ABR2KY27_9EUKA</name>
<protein>
    <submittedName>
        <fullName evidence="3">Uncharacterized protein</fullName>
    </submittedName>
</protein>
<evidence type="ECO:0000313" key="3">
    <source>
        <dbReference type="EMBL" id="KAK8896004.1"/>
    </source>
</evidence>
<dbReference type="EMBL" id="JAPFFF010000002">
    <property type="protein sequence ID" value="KAK8896004.1"/>
    <property type="molecule type" value="Genomic_DNA"/>
</dbReference>
<feature type="coiled-coil region" evidence="1">
    <location>
        <begin position="35"/>
        <end position="69"/>
    </location>
</feature>
<evidence type="ECO:0000313" key="4">
    <source>
        <dbReference type="Proteomes" id="UP001470230"/>
    </source>
</evidence>
<feature type="compositionally biased region" description="Basic and acidic residues" evidence="2">
    <location>
        <begin position="14"/>
        <end position="24"/>
    </location>
</feature>
<proteinExistence type="predicted"/>
<evidence type="ECO:0000256" key="2">
    <source>
        <dbReference type="SAM" id="MobiDB-lite"/>
    </source>
</evidence>